<reference evidence="7 8" key="1">
    <citation type="submission" date="2018-07" db="EMBL/GenBank/DDBJ databases">
        <title>Section-level genome sequencing of Aspergillus section Nigri to investigate inter- and intra-species variation.</title>
        <authorList>
            <consortium name="DOE Joint Genome Institute"/>
            <person name="Vesth T.C."/>
            <person name="Nybo J.L."/>
            <person name="Theobald S."/>
            <person name="Frisvad J.C."/>
            <person name="Larsen T.O."/>
            <person name="Nielsen K.F."/>
            <person name="Hoof J.B."/>
            <person name="Brandl J."/>
            <person name="Salamov A."/>
            <person name="Riley R."/>
            <person name="Gladden J.M."/>
            <person name="Phatale P."/>
            <person name="Nielsen M.T."/>
            <person name="Lyhne E.K."/>
            <person name="Kogle M.E."/>
            <person name="Strasser K."/>
            <person name="McDonnell E."/>
            <person name="Barry K."/>
            <person name="Clum A."/>
            <person name="Chen C."/>
            <person name="Nolan M."/>
            <person name="Sandor L."/>
            <person name="Kuo A."/>
            <person name="Lipzen A."/>
            <person name="Hainaut M."/>
            <person name="Drula E."/>
            <person name="Tsang A."/>
            <person name="Magnuson J.K."/>
            <person name="Henrissat B."/>
            <person name="Wiebenga A."/>
            <person name="Simmons B.A."/>
            <person name="Makela M.R."/>
            <person name="De vries R.P."/>
            <person name="Grigoriev I.V."/>
            <person name="Mortensen U.H."/>
            <person name="Baker S.E."/>
            <person name="Andersen M.R."/>
        </authorList>
    </citation>
    <scope>NUCLEOTIDE SEQUENCE [LARGE SCALE GENOMIC DNA]</scope>
    <source>
        <strain evidence="7 8">ATCC 13157</strain>
    </source>
</reference>
<evidence type="ECO:0000256" key="3">
    <source>
        <dbReference type="ARBA" id="ARBA00023163"/>
    </source>
</evidence>
<keyword evidence="8" id="KW-1185">Reference proteome</keyword>
<evidence type="ECO:0000259" key="6">
    <source>
        <dbReference type="PROSITE" id="PS50217"/>
    </source>
</evidence>
<organism evidence="7 8">
    <name type="scientific">Aspergillus phoenicis ATCC 13157</name>
    <dbReference type="NCBI Taxonomy" id="1353007"/>
    <lineage>
        <taxon>Eukaryota</taxon>
        <taxon>Fungi</taxon>
        <taxon>Dikarya</taxon>
        <taxon>Ascomycota</taxon>
        <taxon>Pezizomycotina</taxon>
        <taxon>Eurotiomycetes</taxon>
        <taxon>Eurotiomycetidae</taxon>
        <taxon>Eurotiales</taxon>
        <taxon>Aspergillaceae</taxon>
        <taxon>Aspergillus</taxon>
    </lineage>
</organism>
<dbReference type="AlphaFoldDB" id="A0A370P3R3"/>
<dbReference type="Gene3D" id="1.20.5.170">
    <property type="match status" value="1"/>
</dbReference>
<evidence type="ECO:0000256" key="5">
    <source>
        <dbReference type="SAM" id="MobiDB-lite"/>
    </source>
</evidence>
<dbReference type="PROSITE" id="PS50217">
    <property type="entry name" value="BZIP"/>
    <property type="match status" value="1"/>
</dbReference>
<dbReference type="EMBL" id="KZ851882">
    <property type="protein sequence ID" value="RDK36437.1"/>
    <property type="molecule type" value="Genomic_DNA"/>
</dbReference>
<dbReference type="GO" id="GO:0005634">
    <property type="term" value="C:nucleus"/>
    <property type="evidence" value="ECO:0007669"/>
    <property type="project" value="UniProtKB-SubCell"/>
</dbReference>
<feature type="region of interest" description="Disordered" evidence="5">
    <location>
        <begin position="252"/>
        <end position="314"/>
    </location>
</feature>
<dbReference type="Proteomes" id="UP000254937">
    <property type="component" value="Unassembled WGS sequence"/>
</dbReference>
<keyword evidence="4" id="KW-0539">Nucleus</keyword>
<dbReference type="PROSITE" id="PS00036">
    <property type="entry name" value="BZIP_BASIC"/>
    <property type="match status" value="1"/>
</dbReference>
<evidence type="ECO:0000256" key="2">
    <source>
        <dbReference type="ARBA" id="ARBA00023015"/>
    </source>
</evidence>
<keyword evidence="3" id="KW-0804">Transcription</keyword>
<dbReference type="SMART" id="SM00338">
    <property type="entry name" value="BRLZ"/>
    <property type="match status" value="1"/>
</dbReference>
<dbReference type="InterPro" id="IPR004827">
    <property type="entry name" value="bZIP"/>
</dbReference>
<dbReference type="PANTHER" id="PTHR19304">
    <property type="entry name" value="CYCLIC-AMP RESPONSE ELEMENT BINDING PROTEIN"/>
    <property type="match status" value="1"/>
</dbReference>
<dbReference type="CDD" id="cd14687">
    <property type="entry name" value="bZIP_ATF2"/>
    <property type="match status" value="1"/>
</dbReference>
<proteinExistence type="predicted"/>
<evidence type="ECO:0000256" key="1">
    <source>
        <dbReference type="ARBA" id="ARBA00004123"/>
    </source>
</evidence>
<name>A0A370P3R3_ASPPH</name>
<dbReference type="GO" id="GO:0003700">
    <property type="term" value="F:DNA-binding transcription factor activity"/>
    <property type="evidence" value="ECO:0007669"/>
    <property type="project" value="InterPro"/>
</dbReference>
<feature type="region of interest" description="Disordered" evidence="5">
    <location>
        <begin position="112"/>
        <end position="195"/>
    </location>
</feature>
<sequence>MSADLNLPATFLSPQVTAESFWSGLLPVVTNSTISRDCVPRPLIEEDGSWPLTCSSPMSRAVGPAARTHSTASSEASFIAPCQIMQHPSDYQSDLSTVGSLAFGASAQTPLLLHTTTPPDSSTSNSSGENGGSQSLSSNSSHSRNKHSSTYDAQERLQNNPPLKFKEDKRERHKREHARERNRVAADKCRKKKKEHAKNLVSRCETVVRENTFLQRKVNSLWDEILILKNELLRHSQCRNEGIKRHLMRMTNQSPGNANTISGRLEGKEEPVEQTASIKQDQEMRSELDDLVSFPASGHSSLAEAQEETERFTD</sequence>
<feature type="compositionally biased region" description="Low complexity" evidence="5">
    <location>
        <begin position="112"/>
        <end position="142"/>
    </location>
</feature>
<feature type="domain" description="BZIP" evidence="6">
    <location>
        <begin position="172"/>
        <end position="235"/>
    </location>
</feature>
<dbReference type="InterPro" id="IPR046347">
    <property type="entry name" value="bZIP_sf"/>
</dbReference>
<feature type="compositionally biased region" description="Polar residues" evidence="5">
    <location>
        <begin position="252"/>
        <end position="262"/>
    </location>
</feature>
<keyword evidence="2" id="KW-0805">Transcription regulation</keyword>
<evidence type="ECO:0000256" key="4">
    <source>
        <dbReference type="ARBA" id="ARBA00023242"/>
    </source>
</evidence>
<evidence type="ECO:0000313" key="8">
    <source>
        <dbReference type="Proteomes" id="UP000254937"/>
    </source>
</evidence>
<evidence type="ECO:0000313" key="7">
    <source>
        <dbReference type="EMBL" id="RDK36437.1"/>
    </source>
</evidence>
<comment type="subcellular location">
    <subcellularLocation>
        <location evidence="1">Nucleus</location>
    </subcellularLocation>
</comment>
<feature type="compositionally biased region" description="Basic and acidic residues" evidence="5">
    <location>
        <begin position="177"/>
        <end position="188"/>
    </location>
</feature>
<dbReference type="InterPro" id="IPR051027">
    <property type="entry name" value="bZIP_transcription_factors"/>
</dbReference>
<accession>A0A370P3R3</accession>
<dbReference type="Pfam" id="PF00170">
    <property type="entry name" value="bZIP_1"/>
    <property type="match status" value="1"/>
</dbReference>
<protein>
    <recommendedName>
        <fullName evidence="6">BZIP domain-containing protein</fullName>
    </recommendedName>
</protein>
<gene>
    <name evidence="7" type="ORF">M752DRAFT_226375</name>
</gene>
<dbReference type="SUPFAM" id="SSF57959">
    <property type="entry name" value="Leucine zipper domain"/>
    <property type="match status" value="1"/>
</dbReference>